<keyword evidence="2" id="KW-1133">Transmembrane helix</keyword>
<keyword evidence="2" id="KW-0812">Transmembrane</keyword>
<evidence type="ECO:0000313" key="4">
    <source>
        <dbReference type="Proteomes" id="UP001239169"/>
    </source>
</evidence>
<sequence>MGKISLFNKFNIFVLLNILLFVYSTLNIYANSNNITFNDFNIDQGISQTTIESIFQDSKGYVWLGTNDGLNKFNGYDFKVYNYEEGENSISNNFITDINEDKDENIWIATIDGVNKLDQKTGKFTNYLKENNLISSGNATDIIITKDNKILVTTDDGLNIYNSKKDRFDRVLSKKNDLTSQFIYCIDEDKEGNFWLGTKLGVSKISKDFKVIKNFNIDKNDMSKNKTYNVFVMMKMDIHGLEVPTQVYTR</sequence>
<dbReference type="InterPro" id="IPR015943">
    <property type="entry name" value="WD40/YVTN_repeat-like_dom_sf"/>
</dbReference>
<dbReference type="PANTHER" id="PTHR43547:SF2">
    <property type="entry name" value="HYBRID SIGNAL TRANSDUCTION HISTIDINE KINASE C"/>
    <property type="match status" value="1"/>
</dbReference>
<name>A0ABY8R0U5_PARBF</name>
<gene>
    <name evidence="3" type="ORF">QJS64_09695</name>
</gene>
<dbReference type="Gene3D" id="2.130.10.10">
    <property type="entry name" value="YVTN repeat-like/Quinoprotein amine dehydrogenase"/>
    <property type="match status" value="2"/>
</dbReference>
<keyword evidence="1" id="KW-0597">Phosphoprotein</keyword>
<accession>A0ABY8R0U5</accession>
<dbReference type="InterPro" id="IPR011110">
    <property type="entry name" value="Reg_prop"/>
</dbReference>
<dbReference type="PANTHER" id="PTHR43547">
    <property type="entry name" value="TWO-COMPONENT HISTIDINE KINASE"/>
    <property type="match status" value="1"/>
</dbReference>
<reference evidence="3 4" key="1">
    <citation type="submission" date="2023-04" db="EMBL/GenBank/DDBJ databases">
        <title>Bacteria Genome Submission.</title>
        <authorList>
            <person name="Isaac P."/>
        </authorList>
    </citation>
    <scope>NUCLEOTIDE SEQUENCE [LARGE SCALE GENOMIC DNA]</scope>
    <source>
        <strain evidence="3 4">SampleS7P1</strain>
    </source>
</reference>
<dbReference type="Proteomes" id="UP001239169">
    <property type="component" value="Chromosome"/>
</dbReference>
<organism evidence="3 4">
    <name type="scientific">Paraclostridium bifermentans</name>
    <name type="common">Clostridium bifermentans</name>
    <dbReference type="NCBI Taxonomy" id="1490"/>
    <lineage>
        <taxon>Bacteria</taxon>
        <taxon>Bacillati</taxon>
        <taxon>Bacillota</taxon>
        <taxon>Clostridia</taxon>
        <taxon>Peptostreptococcales</taxon>
        <taxon>Peptostreptococcaceae</taxon>
        <taxon>Paraclostridium</taxon>
    </lineage>
</organism>
<dbReference type="SUPFAM" id="SSF63829">
    <property type="entry name" value="Calcium-dependent phosphotriesterase"/>
    <property type="match status" value="1"/>
</dbReference>
<protein>
    <submittedName>
        <fullName evidence="3">Two-component regulator propeller domain-containing protein</fullName>
    </submittedName>
</protein>
<dbReference type="Pfam" id="PF07494">
    <property type="entry name" value="Reg_prop"/>
    <property type="match status" value="3"/>
</dbReference>
<dbReference type="EMBL" id="CP124685">
    <property type="protein sequence ID" value="WGX74492.1"/>
    <property type="molecule type" value="Genomic_DNA"/>
</dbReference>
<evidence type="ECO:0000256" key="2">
    <source>
        <dbReference type="SAM" id="Phobius"/>
    </source>
</evidence>
<evidence type="ECO:0000256" key="1">
    <source>
        <dbReference type="ARBA" id="ARBA00022553"/>
    </source>
</evidence>
<keyword evidence="2" id="KW-0472">Membrane</keyword>
<feature type="transmembrane region" description="Helical" evidence="2">
    <location>
        <begin position="12"/>
        <end position="30"/>
    </location>
</feature>
<keyword evidence="4" id="KW-1185">Reference proteome</keyword>
<evidence type="ECO:0000313" key="3">
    <source>
        <dbReference type="EMBL" id="WGX74492.1"/>
    </source>
</evidence>
<proteinExistence type="predicted"/>